<protein>
    <submittedName>
        <fullName evidence="1">Uncharacterized protein</fullName>
    </submittedName>
</protein>
<organism evidence="1 2">
    <name type="scientific">Naganishia cerealis</name>
    <dbReference type="NCBI Taxonomy" id="610337"/>
    <lineage>
        <taxon>Eukaryota</taxon>
        <taxon>Fungi</taxon>
        <taxon>Dikarya</taxon>
        <taxon>Basidiomycota</taxon>
        <taxon>Agaricomycotina</taxon>
        <taxon>Tremellomycetes</taxon>
        <taxon>Filobasidiales</taxon>
        <taxon>Filobasidiaceae</taxon>
        <taxon>Naganishia</taxon>
    </lineage>
</organism>
<evidence type="ECO:0000313" key="1">
    <source>
        <dbReference type="EMBL" id="KAJ9095043.1"/>
    </source>
</evidence>
<comment type="caution">
    <text evidence="1">The sequence shown here is derived from an EMBL/GenBank/DDBJ whole genome shotgun (WGS) entry which is preliminary data.</text>
</comment>
<evidence type="ECO:0000313" key="2">
    <source>
        <dbReference type="Proteomes" id="UP001241377"/>
    </source>
</evidence>
<dbReference type="EMBL" id="JASBWR010000105">
    <property type="protein sequence ID" value="KAJ9095043.1"/>
    <property type="molecule type" value="Genomic_DNA"/>
</dbReference>
<accession>A0ACC2V7K3</accession>
<dbReference type="Proteomes" id="UP001241377">
    <property type="component" value="Unassembled WGS sequence"/>
</dbReference>
<gene>
    <name evidence="1" type="ORF">QFC19_007723</name>
</gene>
<reference evidence="1" key="1">
    <citation type="submission" date="2023-04" db="EMBL/GenBank/DDBJ databases">
        <title>Draft Genome sequencing of Naganishia species isolated from polar environments using Oxford Nanopore Technology.</title>
        <authorList>
            <person name="Leo P."/>
            <person name="Venkateswaran K."/>
        </authorList>
    </citation>
    <scope>NUCLEOTIDE SEQUENCE</scope>
    <source>
        <strain evidence="1">MNA-CCFEE 5261</strain>
    </source>
</reference>
<keyword evidence="2" id="KW-1185">Reference proteome</keyword>
<name>A0ACC2V7K3_9TREE</name>
<sequence>MSNAVEKWKLKVRRRVGCHSTSGIEKLRGLIKYSAGPGNRSKYAQPLNTPELLNLTPSNVYIQQDAGYKMLEKVVNAKIDAMLGGTLHLPSKESKSLAVYEEETEILDIPQIVIQFHRSLGLLNHLDDATRLDDLRQLQQKEGRSLVLSASGEVRVAIEEATIPALGMPMLGDHVTRCLEPGLLDIYDFQRNLPANTMKTTAAIRSLRVVWDSVSENTRGSTLTQLVISDALRMKPLPPAVTQDDEADLETYQDWLRRVENPDNPFSQKVYSTPSVGDYLVFVFSNFQYQLLEAIPRKVRRSQKAPEQEGQPYIKAATEQELTVPQNIMRESYVGLPGRLTGFVATQYSATRWAKFTDSFFPSSQEACDAHPGWLEPQATYLDLWRRLLERAESPLVAKEMVSMSRLFVGSFKLLPDHIGGGYEDPQLKVRGAKAMSLWDDTAFEKKPAISTTLRLVGLQSTKAGGFPVE</sequence>
<proteinExistence type="predicted"/>